<evidence type="ECO:0000259" key="5">
    <source>
        <dbReference type="PROSITE" id="PS50893"/>
    </source>
</evidence>
<dbReference type="GO" id="GO:0042626">
    <property type="term" value="F:ATPase-coupled transmembrane transporter activity"/>
    <property type="evidence" value="ECO:0007669"/>
    <property type="project" value="TreeGrafter"/>
</dbReference>
<keyword evidence="4 6" id="KW-0067">ATP-binding</keyword>
<dbReference type="GO" id="GO:0043190">
    <property type="term" value="C:ATP-binding cassette (ABC) transporter complex"/>
    <property type="evidence" value="ECO:0007669"/>
    <property type="project" value="TreeGrafter"/>
</dbReference>
<dbReference type="Proteomes" id="UP000198751">
    <property type="component" value="Chromosome I"/>
</dbReference>
<dbReference type="GO" id="GO:0005524">
    <property type="term" value="F:ATP binding"/>
    <property type="evidence" value="ECO:0007669"/>
    <property type="project" value="UniProtKB-KW"/>
</dbReference>
<dbReference type="InterPro" id="IPR027417">
    <property type="entry name" value="P-loop_NTPase"/>
</dbReference>
<dbReference type="PANTHER" id="PTHR43553">
    <property type="entry name" value="HEAVY METAL TRANSPORTER"/>
    <property type="match status" value="1"/>
</dbReference>
<keyword evidence="2" id="KW-0813">Transport</keyword>
<dbReference type="PANTHER" id="PTHR43553:SF24">
    <property type="entry name" value="ENERGY-COUPLING FACTOR TRANSPORTER ATP-BINDING PROTEIN ECFA1"/>
    <property type="match status" value="1"/>
</dbReference>
<reference evidence="7" key="1">
    <citation type="submission" date="2016-10" db="EMBL/GenBank/DDBJ databases">
        <authorList>
            <person name="Varghese N."/>
            <person name="Submissions S."/>
        </authorList>
    </citation>
    <scope>NUCLEOTIDE SEQUENCE [LARGE SCALE GENOMIC DNA]</scope>
    <source>
        <strain evidence="7">IMMIB L-1606</strain>
    </source>
</reference>
<dbReference type="PROSITE" id="PS50893">
    <property type="entry name" value="ABC_TRANSPORTER_2"/>
    <property type="match status" value="2"/>
</dbReference>
<evidence type="ECO:0000313" key="6">
    <source>
        <dbReference type="EMBL" id="SDT19823.1"/>
    </source>
</evidence>
<dbReference type="SMART" id="SM00382">
    <property type="entry name" value="AAA"/>
    <property type="match status" value="2"/>
</dbReference>
<sequence>MTIPSSPVLQAGIQSFTFHDGGGPVLDRIQLAAAPGTLTAVLGASGSGKTTLGRLLAGWLTPGSGGTLAGYLELAGTRLDFGSGMAGGDGKSHHRVEPRIDPAAWGRQVGFVPQDAAAALSTVRATVAEELAFGLENAGVPRPAMVAAVDRTAGLLGLTGLLDRNPARLSGGQLRRLAIGCAVISGPAVLVMDEPFASLDAAGAQELAALVRHLVASGTAVVILSRVIDGLLLAADQWLVLANGTMAAAGDPASLGPETGLVPAGIRRVGEAAGAARASRLPSRTMRPPATAARTASAVNAEVPAAAGTAAIPATPSKTAGAGAALELRDVSFSYGPEARRAGNKGRWLTRSRNVPSLPRQPLVLAGINLAVYPGEIVAVAGPNGAGKSTLLRHLNGLLQPTSGSVLVNGSDVARRAVGETAAEVGLLFQHPRDQLFERTLLREVRFGLDRLVGTAKAGERAAAALAAVGLEHAAHGHPAELSASGQRLLALATVLARRPLVIALDEPTVALDGDGLAVLDAAVCSAAAEGAAVVLVTHDLDYARTAAHRLVALDGGRLRQA</sequence>
<comment type="similarity">
    <text evidence="1">Belongs to the ABC transporter superfamily.</text>
</comment>
<dbReference type="OrthoDB" id="501320at2"/>
<dbReference type="RefSeq" id="WP_091723942.1">
    <property type="nucleotide sequence ID" value="NZ_LT629779.1"/>
</dbReference>
<evidence type="ECO:0000313" key="7">
    <source>
        <dbReference type="Proteomes" id="UP000198751"/>
    </source>
</evidence>
<dbReference type="CDD" id="cd03225">
    <property type="entry name" value="ABC_cobalt_CbiO_domain1"/>
    <property type="match status" value="2"/>
</dbReference>
<dbReference type="Pfam" id="PF00005">
    <property type="entry name" value="ABC_tran"/>
    <property type="match status" value="2"/>
</dbReference>
<dbReference type="Gene3D" id="3.40.50.300">
    <property type="entry name" value="P-loop containing nucleotide triphosphate hydrolases"/>
    <property type="match status" value="2"/>
</dbReference>
<feature type="domain" description="ABC transporter" evidence="5">
    <location>
        <begin position="11"/>
        <end position="268"/>
    </location>
</feature>
<feature type="domain" description="ABC transporter" evidence="5">
    <location>
        <begin position="350"/>
        <end position="562"/>
    </location>
</feature>
<dbReference type="InterPro" id="IPR017871">
    <property type="entry name" value="ABC_transporter-like_CS"/>
</dbReference>
<accession>A0A1H1YEF3</accession>
<evidence type="ECO:0000256" key="3">
    <source>
        <dbReference type="ARBA" id="ARBA00022741"/>
    </source>
</evidence>
<protein>
    <submittedName>
        <fullName evidence="6">Energy-coupling factor transport system ATP-binding protein</fullName>
    </submittedName>
</protein>
<proteinExistence type="inferred from homology"/>
<dbReference type="InterPro" id="IPR003439">
    <property type="entry name" value="ABC_transporter-like_ATP-bd"/>
</dbReference>
<dbReference type="SUPFAM" id="SSF52540">
    <property type="entry name" value="P-loop containing nucleoside triphosphate hydrolases"/>
    <property type="match status" value="2"/>
</dbReference>
<evidence type="ECO:0000256" key="1">
    <source>
        <dbReference type="ARBA" id="ARBA00005417"/>
    </source>
</evidence>
<evidence type="ECO:0000256" key="4">
    <source>
        <dbReference type="ARBA" id="ARBA00022840"/>
    </source>
</evidence>
<dbReference type="InterPro" id="IPR050095">
    <property type="entry name" value="ECF_ABC_transporter_ATP-bd"/>
</dbReference>
<dbReference type="PROSITE" id="PS00211">
    <property type="entry name" value="ABC_TRANSPORTER_1"/>
    <property type="match status" value="1"/>
</dbReference>
<evidence type="ECO:0000256" key="2">
    <source>
        <dbReference type="ARBA" id="ARBA00022448"/>
    </source>
</evidence>
<keyword evidence="3" id="KW-0547">Nucleotide-binding</keyword>
<dbReference type="AlphaFoldDB" id="A0A1H1YEF3"/>
<gene>
    <name evidence="6" type="ORF">SAMN04489743_1981</name>
</gene>
<organism evidence="6 7">
    <name type="scientific">Pseudarthrobacter equi</name>
    <dbReference type="NCBI Taxonomy" id="728066"/>
    <lineage>
        <taxon>Bacteria</taxon>
        <taxon>Bacillati</taxon>
        <taxon>Actinomycetota</taxon>
        <taxon>Actinomycetes</taxon>
        <taxon>Micrococcales</taxon>
        <taxon>Micrococcaceae</taxon>
        <taxon>Pseudarthrobacter</taxon>
    </lineage>
</organism>
<dbReference type="GO" id="GO:0016887">
    <property type="term" value="F:ATP hydrolysis activity"/>
    <property type="evidence" value="ECO:0007669"/>
    <property type="project" value="InterPro"/>
</dbReference>
<dbReference type="EMBL" id="LT629779">
    <property type="protein sequence ID" value="SDT19823.1"/>
    <property type="molecule type" value="Genomic_DNA"/>
</dbReference>
<dbReference type="InterPro" id="IPR015856">
    <property type="entry name" value="ABC_transpr_CbiO/EcfA_su"/>
</dbReference>
<name>A0A1H1YEF3_9MICC</name>
<dbReference type="InterPro" id="IPR003593">
    <property type="entry name" value="AAA+_ATPase"/>
</dbReference>
<keyword evidence="7" id="KW-1185">Reference proteome</keyword>